<keyword evidence="2" id="KW-1185">Reference proteome</keyword>
<reference evidence="3" key="1">
    <citation type="submission" date="2025-08" db="UniProtKB">
        <authorList>
            <consortium name="RefSeq"/>
        </authorList>
    </citation>
    <scope>IDENTIFICATION</scope>
    <source>
        <tissue evidence="3">Whole organism</tissue>
    </source>
</reference>
<evidence type="ECO:0000313" key="3">
    <source>
        <dbReference type="RefSeq" id="XP_047737571.1"/>
    </source>
</evidence>
<gene>
    <name evidence="3" type="primary">LOC108683111</name>
</gene>
<name>A0A979FKP4_HYAAZ</name>
<feature type="compositionally biased region" description="Basic residues" evidence="1">
    <location>
        <begin position="108"/>
        <end position="126"/>
    </location>
</feature>
<accession>A0A979FKP4</accession>
<feature type="region of interest" description="Disordered" evidence="1">
    <location>
        <begin position="67"/>
        <end position="162"/>
    </location>
</feature>
<evidence type="ECO:0000256" key="1">
    <source>
        <dbReference type="SAM" id="MobiDB-lite"/>
    </source>
</evidence>
<dbReference type="Proteomes" id="UP000694843">
    <property type="component" value="Unplaced"/>
</dbReference>
<proteinExistence type="predicted"/>
<organism evidence="2 3">
    <name type="scientific">Hyalella azteca</name>
    <name type="common">Amphipod</name>
    <dbReference type="NCBI Taxonomy" id="294128"/>
    <lineage>
        <taxon>Eukaryota</taxon>
        <taxon>Metazoa</taxon>
        <taxon>Ecdysozoa</taxon>
        <taxon>Arthropoda</taxon>
        <taxon>Crustacea</taxon>
        <taxon>Multicrustacea</taxon>
        <taxon>Malacostraca</taxon>
        <taxon>Eumalacostraca</taxon>
        <taxon>Peracarida</taxon>
        <taxon>Amphipoda</taxon>
        <taxon>Senticaudata</taxon>
        <taxon>Talitrida</taxon>
        <taxon>Talitroidea</taxon>
        <taxon>Hyalellidae</taxon>
        <taxon>Hyalella</taxon>
    </lineage>
</organism>
<dbReference type="AlphaFoldDB" id="A0A979FKP4"/>
<sequence length="162" mass="18089">MAGSAETLVIKKNGRVMCHWPSEGEVLSNAKKDGLEDFTTWTTHAVKKIAETSDDYHRAERKMLQGEISASEASEKESMAKMEALLSVNRVGGRSRQYDSSDSQTPSPRKRKRACVTPRRSPRFLKHCGSLEVQPITNTPSPSTRTPQAARRRLNLQATSEF</sequence>
<evidence type="ECO:0000313" key="2">
    <source>
        <dbReference type="Proteomes" id="UP000694843"/>
    </source>
</evidence>
<feature type="compositionally biased region" description="Polar residues" evidence="1">
    <location>
        <begin position="135"/>
        <end position="147"/>
    </location>
</feature>
<feature type="compositionally biased region" description="Polar residues" evidence="1">
    <location>
        <begin position="98"/>
        <end position="107"/>
    </location>
</feature>
<protein>
    <submittedName>
        <fullName evidence="3">Uncharacterized protein LOC108683111 isoform X2</fullName>
    </submittedName>
</protein>
<dbReference type="RefSeq" id="XP_047737571.1">
    <property type="nucleotide sequence ID" value="XM_047881615.1"/>
</dbReference>
<dbReference type="GeneID" id="108683111"/>